<dbReference type="InterPro" id="IPR001304">
    <property type="entry name" value="C-type_lectin-like"/>
</dbReference>
<proteinExistence type="predicted"/>
<reference evidence="3" key="1">
    <citation type="journal article" date="2010" name="Science">
        <title>The genome of the Western clawed frog Xenopus tropicalis.</title>
        <authorList>
            <person name="Hellsten U."/>
            <person name="Harland R.M."/>
            <person name="Gilchrist M.J."/>
            <person name="Hendrix D."/>
            <person name="Jurka J."/>
            <person name="Kapitonov V."/>
            <person name="Ovcharenko I."/>
            <person name="Putnam N.H."/>
            <person name="Shu S."/>
            <person name="Taher L."/>
            <person name="Blitz I.L."/>
            <person name="Blumberg B."/>
            <person name="Dichmann D.S."/>
            <person name="Dubchak I."/>
            <person name="Amaya E."/>
            <person name="Detter J.C."/>
            <person name="Fletcher R."/>
            <person name="Gerhard D.S."/>
            <person name="Goodstein D."/>
            <person name="Graves T."/>
            <person name="Grigoriev I.V."/>
            <person name="Grimwood J."/>
            <person name="Kawashima T."/>
            <person name="Lindquist E."/>
            <person name="Lucas S.M."/>
            <person name="Mead P.E."/>
            <person name="Mitros T."/>
            <person name="Ogino H."/>
            <person name="Ohta Y."/>
            <person name="Poliakov A.V."/>
            <person name="Pollet N."/>
            <person name="Robert J."/>
            <person name="Salamov A."/>
            <person name="Sater A.K."/>
            <person name="Schmutz J."/>
            <person name="Terry A."/>
            <person name="Vize P.D."/>
            <person name="Warren W.C."/>
            <person name="Wells D."/>
            <person name="Wills A."/>
            <person name="Wilson R.K."/>
            <person name="Zimmerman L.B."/>
            <person name="Zorn A.M."/>
            <person name="Grainger R."/>
            <person name="Grammer T."/>
            <person name="Khokha M.K."/>
            <person name="Richardson P.M."/>
            <person name="Rokhsar D.S."/>
        </authorList>
    </citation>
    <scope>NUCLEOTIDE SEQUENCE [LARGE SCALE GENOMIC DNA]</scope>
    <source>
        <strain evidence="3">Nigerian</strain>
    </source>
</reference>
<sequence length="202" mass="23225">MQVMESAYTNALGKVRAPSQRKCSPTRLVFIVMGQNIVLFLLLTIMAAFHFVIYSQIRVEGMKNTSLTNNEKLQCGSCWKKFDGSLYFFEVNRMTWIEARLYCARMDSELVLINSDKEQKYLASKTGIDQYWIGLQKINQIWTWVDGTILKASSEFWLEGEPNDRDGTENCCHLTFKGKINDAPCASETYKCHAICEKRDLS</sequence>
<dbReference type="Ensembl" id="ENSXETT00000086546">
    <property type="protein sequence ID" value="ENSXETP00000082415"/>
    <property type="gene ID" value="ENSXETG00000035049"/>
</dbReference>
<dbReference type="SMART" id="SM00034">
    <property type="entry name" value="CLECT"/>
    <property type="match status" value="1"/>
</dbReference>
<name>A0A6I8RA24_XENTR</name>
<dbReference type="GeneTree" id="ENSGT00940000164508"/>
<accession>A0A6I8RA24</accession>
<evidence type="ECO:0000259" key="2">
    <source>
        <dbReference type="PROSITE" id="PS50041"/>
    </source>
</evidence>
<dbReference type="InParanoid" id="A0A6I8RA24"/>
<dbReference type="SUPFAM" id="SSF56436">
    <property type="entry name" value="C-type lectin-like"/>
    <property type="match status" value="1"/>
</dbReference>
<evidence type="ECO:0000256" key="1">
    <source>
        <dbReference type="SAM" id="Phobius"/>
    </source>
</evidence>
<protein>
    <recommendedName>
        <fullName evidence="2">C-type lectin domain-containing protein</fullName>
    </recommendedName>
</protein>
<feature type="domain" description="C-type lectin" evidence="2">
    <location>
        <begin position="82"/>
        <end position="185"/>
    </location>
</feature>
<reference evidence="3" key="2">
    <citation type="submission" date="2020-05" db="UniProtKB">
        <authorList>
            <consortium name="Ensembl"/>
        </authorList>
    </citation>
    <scope>IDENTIFICATION</scope>
</reference>
<dbReference type="Gene3D" id="3.10.100.10">
    <property type="entry name" value="Mannose-Binding Protein A, subunit A"/>
    <property type="match status" value="1"/>
</dbReference>
<dbReference type="AlphaFoldDB" id="A0A6I8RA24"/>
<dbReference type="PANTHER" id="PTHR22803">
    <property type="entry name" value="MANNOSE, PHOSPHOLIPASE, LECTIN RECEPTOR RELATED"/>
    <property type="match status" value="1"/>
</dbReference>
<dbReference type="Pfam" id="PF00059">
    <property type="entry name" value="Lectin_C"/>
    <property type="match status" value="1"/>
</dbReference>
<keyword evidence="1" id="KW-0812">Transmembrane</keyword>
<dbReference type="PROSITE" id="PS50041">
    <property type="entry name" value="C_TYPE_LECTIN_2"/>
    <property type="match status" value="1"/>
</dbReference>
<evidence type="ECO:0000313" key="3">
    <source>
        <dbReference type="Ensembl" id="ENSXETP00000082415"/>
    </source>
</evidence>
<keyword evidence="1" id="KW-0472">Membrane</keyword>
<dbReference type="FunCoup" id="A0A6I8RA24">
    <property type="interactions" value="521"/>
</dbReference>
<dbReference type="InterPro" id="IPR016187">
    <property type="entry name" value="CTDL_fold"/>
</dbReference>
<organism evidence="3">
    <name type="scientific">Xenopus tropicalis</name>
    <name type="common">Western clawed frog</name>
    <name type="synonym">Silurana tropicalis</name>
    <dbReference type="NCBI Taxonomy" id="8364"/>
    <lineage>
        <taxon>Eukaryota</taxon>
        <taxon>Metazoa</taxon>
        <taxon>Chordata</taxon>
        <taxon>Craniata</taxon>
        <taxon>Vertebrata</taxon>
        <taxon>Euteleostomi</taxon>
        <taxon>Amphibia</taxon>
        <taxon>Batrachia</taxon>
        <taxon>Anura</taxon>
        <taxon>Pipoidea</taxon>
        <taxon>Pipidae</taxon>
        <taxon>Xenopodinae</taxon>
        <taxon>Xenopus</taxon>
        <taxon>Silurana</taxon>
    </lineage>
</organism>
<dbReference type="InterPro" id="IPR016186">
    <property type="entry name" value="C-type_lectin-like/link_sf"/>
</dbReference>
<feature type="transmembrane region" description="Helical" evidence="1">
    <location>
        <begin position="28"/>
        <end position="53"/>
    </location>
</feature>
<dbReference type="InterPro" id="IPR050111">
    <property type="entry name" value="C-type_lectin/snaclec_domain"/>
</dbReference>
<keyword evidence="1" id="KW-1133">Transmembrane helix</keyword>